<dbReference type="InterPro" id="IPR006070">
    <property type="entry name" value="Sua5-like_dom"/>
</dbReference>
<dbReference type="InterPro" id="IPR055128">
    <property type="entry name" value="HypF_C_2"/>
</dbReference>
<evidence type="ECO:0000256" key="6">
    <source>
        <dbReference type="ARBA" id="ARBA00022833"/>
    </source>
</evidence>
<dbReference type="Pfam" id="PF00708">
    <property type="entry name" value="Acylphosphatase"/>
    <property type="match status" value="1"/>
</dbReference>
<protein>
    <recommendedName>
        <fullName evidence="8">Carbamoyltransferase HypF</fullName>
        <ecNumber evidence="8">6.2.-.-</ecNumber>
    </recommendedName>
</protein>
<comment type="catalytic activity">
    <reaction evidence="7 8">
        <text>C-terminal L-cysteinyl-[HypE protein] + carbamoyl phosphate + ATP + H2O = C-terminal S-carboxamide-L-cysteinyl-[HypE protein] + AMP + phosphate + diphosphate + H(+)</text>
        <dbReference type="Rhea" id="RHEA:55636"/>
        <dbReference type="Rhea" id="RHEA-COMP:14247"/>
        <dbReference type="Rhea" id="RHEA-COMP:14392"/>
        <dbReference type="ChEBI" id="CHEBI:15377"/>
        <dbReference type="ChEBI" id="CHEBI:15378"/>
        <dbReference type="ChEBI" id="CHEBI:30616"/>
        <dbReference type="ChEBI" id="CHEBI:33019"/>
        <dbReference type="ChEBI" id="CHEBI:43474"/>
        <dbReference type="ChEBI" id="CHEBI:58228"/>
        <dbReference type="ChEBI" id="CHEBI:76913"/>
        <dbReference type="ChEBI" id="CHEBI:139126"/>
        <dbReference type="ChEBI" id="CHEBI:456215"/>
    </reaction>
</comment>
<dbReference type="PROSITE" id="PS51163">
    <property type="entry name" value="YRDC"/>
    <property type="match status" value="1"/>
</dbReference>
<dbReference type="Pfam" id="PF01300">
    <property type="entry name" value="Sua5_yciO_yrdC"/>
    <property type="match status" value="1"/>
</dbReference>
<comment type="catalytic activity">
    <reaction evidence="9">
        <text>an acyl phosphate + H2O = a carboxylate + phosphate + H(+)</text>
        <dbReference type="Rhea" id="RHEA:14965"/>
        <dbReference type="ChEBI" id="CHEBI:15377"/>
        <dbReference type="ChEBI" id="CHEBI:15378"/>
        <dbReference type="ChEBI" id="CHEBI:29067"/>
        <dbReference type="ChEBI" id="CHEBI:43474"/>
        <dbReference type="ChEBI" id="CHEBI:59918"/>
        <dbReference type="EC" id="3.6.1.7"/>
    </reaction>
</comment>
<dbReference type="InterPro" id="IPR036046">
    <property type="entry name" value="Acylphosphatase-like_dom_sf"/>
</dbReference>
<feature type="active site" evidence="9">
    <location>
        <position position="47"/>
    </location>
</feature>
<dbReference type="Pfam" id="PF22521">
    <property type="entry name" value="HypF_C_2"/>
    <property type="match status" value="1"/>
</dbReference>
<comment type="pathway">
    <text evidence="1 8">Protein modification; [NiFe] hydrogenase maturation.</text>
</comment>
<evidence type="ECO:0000313" key="12">
    <source>
        <dbReference type="EMBL" id="MBH5386329.1"/>
    </source>
</evidence>
<dbReference type="InterPro" id="IPR041440">
    <property type="entry name" value="HypF_C"/>
</dbReference>
<dbReference type="Proteomes" id="UP001194539">
    <property type="component" value="Unassembled WGS sequence"/>
</dbReference>
<dbReference type="PANTHER" id="PTHR42959">
    <property type="entry name" value="CARBAMOYLTRANSFERASE"/>
    <property type="match status" value="1"/>
</dbReference>
<dbReference type="EC" id="6.2.-.-" evidence="8"/>
<keyword evidence="13" id="KW-1185">Reference proteome</keyword>
<organism evidence="12 13">
    <name type="scientific">Bradyrhizobium diversitatis</name>
    <dbReference type="NCBI Taxonomy" id="2755406"/>
    <lineage>
        <taxon>Bacteria</taxon>
        <taxon>Pseudomonadati</taxon>
        <taxon>Pseudomonadota</taxon>
        <taxon>Alphaproteobacteria</taxon>
        <taxon>Hyphomicrobiales</taxon>
        <taxon>Nitrobacteraceae</taxon>
        <taxon>Bradyrhizobium</taxon>
    </lineage>
</organism>
<feature type="domain" description="Acylphosphatase-like" evidence="10">
    <location>
        <begin position="14"/>
        <end position="98"/>
    </location>
</feature>
<feature type="active site" evidence="9">
    <location>
        <position position="29"/>
    </location>
</feature>
<evidence type="ECO:0000259" key="10">
    <source>
        <dbReference type="PROSITE" id="PS51160"/>
    </source>
</evidence>
<dbReference type="InterPro" id="IPR051060">
    <property type="entry name" value="Carbamoyltrans_HypF-like"/>
</dbReference>
<keyword evidence="4" id="KW-0479">Metal-binding</keyword>
<dbReference type="SUPFAM" id="SSF55821">
    <property type="entry name" value="YrdC/RibB"/>
    <property type="match status" value="1"/>
</dbReference>
<dbReference type="Pfam" id="PF07503">
    <property type="entry name" value="zf-HYPF"/>
    <property type="match status" value="2"/>
</dbReference>
<sequence length="754" mass="80397">MMMSGGAAASDGRRLRLHVRGAVQGVGFRPYVYGLAMRYRLGGFVANDPHGVVIEVEGARAADFVAALPLEQPPLARIDGISVEQIGGVDSDEFCIRASAQGRVSTRIVADAATCARCLSELLDPSSRFHLYPFVNCTHCGPRYTITERLPYDRGTTAMKHFAMCAACAAEYADPASRRFHAEAIACPLCGPRLSHGIEEIAAEIAGGKIVALKGLGGYQLLCDARDDEAVRRLRQRKQRKQKPFAVMVAAVDAVANIASADATELALLESTARPIVLLTSRQQLAPAIAPDLSRIGVMLPVAPLHHLVFHMLNSAHKRADGSPWVIVATSANPGGEPPVIENDEAERRLSGIADLIVTHDRDILTRADDSVVSVVAGRAQFIRRARGYVPEPIRLMRAVPPVLAVGGALKASVTITRGDEAFVSQHIGDLDTVEGIRFFEKTIEHLISTLDVDPAIVAHDLHPNMASTRFAQASGHRLIAVQHHHAHAASVMAEHGIDGPVLALVLDGFGRGSDGGSWGGELLRCEGARFRRIGHLVPLRMPGGDRAAREPWRMAAGVLQALGRGAEIPRRFAAQPLAAGVLALLDQPDVPTTTSAGRMFDAAAGLLGLSTRQSFEGEAAMKLEAGVRRTRVAEGAWTIEQGVLSLYPLFERLVADAPDPTIGTELFHGTFGAACVDWIACAAQETGLTTVVLSGGCFLNAILSEEVQRGCVAVGLNPRLSRQVPPNDGGLSLGQAWVAALQMLEQQRLEGNA</sequence>
<dbReference type="Gene3D" id="3.30.110.120">
    <property type="match status" value="1"/>
</dbReference>
<dbReference type="PANTHER" id="PTHR42959:SF1">
    <property type="entry name" value="CARBAMOYLTRANSFERASE HYPF"/>
    <property type="match status" value="1"/>
</dbReference>
<evidence type="ECO:0000256" key="9">
    <source>
        <dbReference type="PROSITE-ProRule" id="PRU00520"/>
    </source>
</evidence>
<dbReference type="InterPro" id="IPR004421">
    <property type="entry name" value="Carbamoyltransferase_HypF"/>
</dbReference>
<evidence type="ECO:0000256" key="1">
    <source>
        <dbReference type="ARBA" id="ARBA00004711"/>
    </source>
</evidence>
<keyword evidence="5" id="KW-0863">Zinc-finger</keyword>
<dbReference type="RefSeq" id="WP_197965816.1">
    <property type="nucleotide sequence ID" value="NZ_JACEGD010000007.1"/>
</dbReference>
<evidence type="ECO:0000259" key="11">
    <source>
        <dbReference type="PROSITE" id="PS51163"/>
    </source>
</evidence>
<comment type="function">
    <text evidence="8">Involved in the maturation of [NiFe] hydrogenases. Along with HypE, it catalyzes the synthesis of the CN ligands of the active site iron of [NiFe]-hydrogenases. HypF functions as a carbamoyl transferase using carbamoylphosphate as a substrate and transferring the carboxamido moiety in an ATP-dependent reaction to the thiolate of the C-terminal cysteine of HypE yielding a protein-S-carboxamide.</text>
</comment>
<dbReference type="SUPFAM" id="SSF54975">
    <property type="entry name" value="Acylphosphatase/BLUF domain-like"/>
    <property type="match status" value="1"/>
</dbReference>
<comment type="similarity">
    <text evidence="2 8">Belongs to the carbamoyltransferase HypF family.</text>
</comment>
<dbReference type="Gene3D" id="3.30.420.40">
    <property type="match status" value="1"/>
</dbReference>
<dbReference type="PROSITE" id="PS00150">
    <property type="entry name" value="ACYLPHOSPHATASE_1"/>
    <property type="match status" value="1"/>
</dbReference>
<keyword evidence="6" id="KW-0862">Zinc</keyword>
<dbReference type="InterPro" id="IPR011125">
    <property type="entry name" value="Znf_HypF"/>
</dbReference>
<dbReference type="InterPro" id="IPR017968">
    <property type="entry name" value="Acylphosphatase_CS"/>
</dbReference>
<gene>
    <name evidence="12" type="primary">hypF</name>
    <name evidence="12" type="ORF">H1B27_08530</name>
</gene>
<proteinExistence type="inferred from homology"/>
<accession>A0ABS0NZ98</accession>
<keyword evidence="9" id="KW-0378">Hydrolase</keyword>
<evidence type="ECO:0000256" key="4">
    <source>
        <dbReference type="ARBA" id="ARBA00022723"/>
    </source>
</evidence>
<comment type="caution">
    <text evidence="12">The sequence shown here is derived from an EMBL/GenBank/DDBJ whole genome shotgun (WGS) entry which is preliminary data.</text>
</comment>
<evidence type="ECO:0000313" key="13">
    <source>
        <dbReference type="Proteomes" id="UP001194539"/>
    </source>
</evidence>
<dbReference type="Gene3D" id="3.90.870.50">
    <property type="match status" value="1"/>
</dbReference>
<evidence type="ECO:0000256" key="5">
    <source>
        <dbReference type="ARBA" id="ARBA00022771"/>
    </source>
</evidence>
<dbReference type="PIRSF" id="PIRSF006256">
    <property type="entry name" value="CMPcnvr_hdrg_mat"/>
    <property type="match status" value="1"/>
</dbReference>
<dbReference type="InterPro" id="IPR017945">
    <property type="entry name" value="DHBP_synth_RibB-like_a/b_dom"/>
</dbReference>
<dbReference type="EMBL" id="JACEGD010000007">
    <property type="protein sequence ID" value="MBH5386329.1"/>
    <property type="molecule type" value="Genomic_DNA"/>
</dbReference>
<dbReference type="Pfam" id="PF17788">
    <property type="entry name" value="HypF_C"/>
    <property type="match status" value="1"/>
</dbReference>
<dbReference type="PROSITE" id="PS51160">
    <property type="entry name" value="ACYLPHOSPHATASE_3"/>
    <property type="match status" value="1"/>
</dbReference>
<name>A0ABS0NZ98_9BRAD</name>
<reference evidence="12 13" key="1">
    <citation type="submission" date="2020-07" db="EMBL/GenBank/DDBJ databases">
        <title>Bradyrhizobium diversity isolated from nodules of indigenous legumes of Western Australia.</title>
        <authorList>
            <person name="Klepa M.S."/>
        </authorList>
    </citation>
    <scope>NUCLEOTIDE SEQUENCE [LARGE SCALE GENOMIC DNA]</scope>
    <source>
        <strain evidence="12 13">CNPSo 4019</strain>
    </source>
</reference>
<evidence type="ECO:0000256" key="3">
    <source>
        <dbReference type="ARBA" id="ARBA00022598"/>
    </source>
</evidence>
<evidence type="ECO:0000256" key="7">
    <source>
        <dbReference type="ARBA" id="ARBA00048220"/>
    </source>
</evidence>
<dbReference type="Gene3D" id="3.30.420.360">
    <property type="match status" value="1"/>
</dbReference>
<evidence type="ECO:0000256" key="8">
    <source>
        <dbReference type="PIRNR" id="PIRNR006256"/>
    </source>
</evidence>
<feature type="domain" description="YrdC-like" evidence="11">
    <location>
        <begin position="195"/>
        <end position="388"/>
    </location>
</feature>
<dbReference type="NCBIfam" id="TIGR00143">
    <property type="entry name" value="hypF"/>
    <property type="match status" value="1"/>
</dbReference>
<evidence type="ECO:0000256" key="2">
    <source>
        <dbReference type="ARBA" id="ARBA00008097"/>
    </source>
</evidence>
<dbReference type="InterPro" id="IPR001792">
    <property type="entry name" value="Acylphosphatase-like_dom"/>
</dbReference>
<keyword evidence="3" id="KW-0436">Ligase</keyword>